<comment type="caution">
    <text evidence="2">The sequence shown here is derived from an EMBL/GenBank/DDBJ whole genome shotgun (WGS) entry which is preliminary data.</text>
</comment>
<dbReference type="EMBL" id="JAUDZG010000001">
    <property type="protein sequence ID" value="KAK3309721.1"/>
    <property type="molecule type" value="Genomic_DNA"/>
</dbReference>
<gene>
    <name evidence="2" type="ORF">B0T15DRAFT_12750</name>
</gene>
<feature type="region of interest" description="Disordered" evidence="1">
    <location>
        <begin position="63"/>
        <end position="83"/>
    </location>
</feature>
<dbReference type="RefSeq" id="XP_062725501.1">
    <property type="nucleotide sequence ID" value="XM_062861706.1"/>
</dbReference>
<evidence type="ECO:0000313" key="3">
    <source>
        <dbReference type="Proteomes" id="UP001273166"/>
    </source>
</evidence>
<reference evidence="2" key="2">
    <citation type="submission" date="2023-06" db="EMBL/GenBank/DDBJ databases">
        <authorList>
            <consortium name="Lawrence Berkeley National Laboratory"/>
            <person name="Mondo S.J."/>
            <person name="Hensen N."/>
            <person name="Bonometti L."/>
            <person name="Westerberg I."/>
            <person name="Brannstrom I.O."/>
            <person name="Guillou S."/>
            <person name="Cros-Aarteil S."/>
            <person name="Calhoun S."/>
            <person name="Haridas S."/>
            <person name="Kuo A."/>
            <person name="Pangilinan J."/>
            <person name="Riley R."/>
            <person name="Labutti K."/>
            <person name="Andreopoulos B."/>
            <person name="Lipzen A."/>
            <person name="Chen C."/>
            <person name="Yanf M."/>
            <person name="Daum C."/>
            <person name="Ng V."/>
            <person name="Clum A."/>
            <person name="Steindorff A."/>
            <person name="Ohm R."/>
            <person name="Martin F."/>
            <person name="Silar P."/>
            <person name="Natvig D."/>
            <person name="Lalanne C."/>
            <person name="Gautier V."/>
            <person name="Ament-Velasquez S.L."/>
            <person name="Kruys A."/>
            <person name="Hutchinson M.I."/>
            <person name="Powell A.J."/>
            <person name="Barry K."/>
            <person name="Miller A.N."/>
            <person name="Grigoriev I.V."/>
            <person name="Debuchy R."/>
            <person name="Gladieux P."/>
            <person name="Thoren M.H."/>
            <person name="Johannesson H."/>
        </authorList>
    </citation>
    <scope>NUCLEOTIDE SEQUENCE</scope>
    <source>
        <strain evidence="2">CBS 333.67</strain>
    </source>
</reference>
<sequence length="313" mass="34688">MAVVYASMPSQEELVALFSRNLTLDPMYQAAPAPEPAPVPAQESNEERKIVYISQHYTHSAHIARQETQPTRPASEPPRGEHAAVERVLREHSVDPSGLSSAQLELFKTVDAPQQLRLIELWRVCPPTSSVNNPTLAWSTTTVDQEEALARLRFEQQQQQLVDQQLQQELEMDLQPETEAETETVMSLDGTPLTPIQAGDGRWIGGPTLATSAYDYMEPYMMSGYEEMARREYEESARRAYAESCAPPVKENNSMSAPAALVAGGGGGMTFNPAHADPVYKTTLAAGVDWRTEAAMADRYGQIMAMREDEEML</sequence>
<protein>
    <submittedName>
        <fullName evidence="2">Uncharacterized protein</fullName>
    </submittedName>
</protein>
<dbReference type="AlphaFoldDB" id="A0AAJ0M5D0"/>
<accession>A0AAJ0M5D0</accession>
<dbReference type="Proteomes" id="UP001273166">
    <property type="component" value="Unassembled WGS sequence"/>
</dbReference>
<reference evidence="2" key="1">
    <citation type="journal article" date="2023" name="Mol. Phylogenet. Evol.">
        <title>Genome-scale phylogeny and comparative genomics of the fungal order Sordariales.</title>
        <authorList>
            <person name="Hensen N."/>
            <person name="Bonometti L."/>
            <person name="Westerberg I."/>
            <person name="Brannstrom I.O."/>
            <person name="Guillou S."/>
            <person name="Cros-Aarteil S."/>
            <person name="Calhoun S."/>
            <person name="Haridas S."/>
            <person name="Kuo A."/>
            <person name="Mondo S."/>
            <person name="Pangilinan J."/>
            <person name="Riley R."/>
            <person name="LaButti K."/>
            <person name="Andreopoulos B."/>
            <person name="Lipzen A."/>
            <person name="Chen C."/>
            <person name="Yan M."/>
            <person name="Daum C."/>
            <person name="Ng V."/>
            <person name="Clum A."/>
            <person name="Steindorff A."/>
            <person name="Ohm R.A."/>
            <person name="Martin F."/>
            <person name="Silar P."/>
            <person name="Natvig D.O."/>
            <person name="Lalanne C."/>
            <person name="Gautier V."/>
            <person name="Ament-Velasquez S.L."/>
            <person name="Kruys A."/>
            <person name="Hutchinson M.I."/>
            <person name="Powell A.J."/>
            <person name="Barry K."/>
            <person name="Miller A.N."/>
            <person name="Grigoriev I.V."/>
            <person name="Debuchy R."/>
            <person name="Gladieux P."/>
            <person name="Hiltunen Thoren M."/>
            <person name="Johannesson H."/>
        </authorList>
    </citation>
    <scope>NUCLEOTIDE SEQUENCE</scope>
    <source>
        <strain evidence="2">CBS 333.67</strain>
    </source>
</reference>
<evidence type="ECO:0000256" key="1">
    <source>
        <dbReference type="SAM" id="MobiDB-lite"/>
    </source>
</evidence>
<organism evidence="2 3">
    <name type="scientific">Chaetomium strumarium</name>
    <dbReference type="NCBI Taxonomy" id="1170767"/>
    <lineage>
        <taxon>Eukaryota</taxon>
        <taxon>Fungi</taxon>
        <taxon>Dikarya</taxon>
        <taxon>Ascomycota</taxon>
        <taxon>Pezizomycotina</taxon>
        <taxon>Sordariomycetes</taxon>
        <taxon>Sordariomycetidae</taxon>
        <taxon>Sordariales</taxon>
        <taxon>Chaetomiaceae</taxon>
        <taxon>Chaetomium</taxon>
    </lineage>
</organism>
<evidence type="ECO:0000313" key="2">
    <source>
        <dbReference type="EMBL" id="KAK3309721.1"/>
    </source>
</evidence>
<dbReference type="GeneID" id="87880535"/>
<proteinExistence type="predicted"/>
<name>A0AAJ0M5D0_9PEZI</name>
<keyword evidence="3" id="KW-1185">Reference proteome</keyword>